<dbReference type="EMBL" id="JACWZY010000034">
    <property type="protein sequence ID" value="MBD2704601.1"/>
    <property type="molecule type" value="Genomic_DNA"/>
</dbReference>
<name>A0A926Y5I2_9BACT</name>
<comment type="caution">
    <text evidence="3">The sequence shown here is derived from an EMBL/GenBank/DDBJ whole genome shotgun (WGS) entry which is preliminary data.</text>
</comment>
<keyword evidence="1" id="KW-0472">Membrane</keyword>
<evidence type="ECO:0000256" key="1">
    <source>
        <dbReference type="SAM" id="Phobius"/>
    </source>
</evidence>
<dbReference type="GO" id="GO:0016020">
    <property type="term" value="C:membrane"/>
    <property type="evidence" value="ECO:0007669"/>
    <property type="project" value="InterPro"/>
</dbReference>
<reference evidence="3" key="1">
    <citation type="submission" date="2020-09" db="EMBL/GenBank/DDBJ databases">
        <authorList>
            <person name="Kim M.K."/>
        </authorList>
    </citation>
    <scope>NUCLEOTIDE SEQUENCE</scope>
    <source>
        <strain evidence="3">BT702</strain>
    </source>
</reference>
<keyword evidence="1" id="KW-0812">Transmembrane</keyword>
<feature type="transmembrane region" description="Helical" evidence="1">
    <location>
        <begin position="76"/>
        <end position="98"/>
    </location>
</feature>
<dbReference type="PANTHER" id="PTHR34220">
    <property type="entry name" value="SENSOR HISTIDINE KINASE YPDA"/>
    <property type="match status" value="1"/>
</dbReference>
<evidence type="ECO:0000313" key="3">
    <source>
        <dbReference type="EMBL" id="MBD2704601.1"/>
    </source>
</evidence>
<feature type="transmembrane region" description="Helical" evidence="1">
    <location>
        <begin position="12"/>
        <end position="32"/>
    </location>
</feature>
<dbReference type="PANTHER" id="PTHR34220:SF7">
    <property type="entry name" value="SENSOR HISTIDINE KINASE YPDA"/>
    <property type="match status" value="1"/>
</dbReference>
<feature type="domain" description="Signal transduction histidine kinase internal region" evidence="2">
    <location>
        <begin position="158"/>
        <end position="236"/>
    </location>
</feature>
<accession>A0A926Y5I2</accession>
<dbReference type="InterPro" id="IPR050640">
    <property type="entry name" value="Bact_2-comp_sensor_kinase"/>
</dbReference>
<keyword evidence="3" id="KW-0418">Kinase</keyword>
<feature type="transmembrane region" description="Helical" evidence="1">
    <location>
        <begin position="44"/>
        <end position="64"/>
    </location>
</feature>
<protein>
    <submittedName>
        <fullName evidence="3">Sensor histidine kinase</fullName>
    </submittedName>
</protein>
<sequence>MRSFFTRLIHSRLGWHLLLWIVTFSVFFLSHVRLLPTITKTVHVGLLLLPYRLALIYGALYWVLPPALRKESRLFISRLVIYLLVGMLLGFFWIGYVLYPYDTGQLLLFPGKQVIFNFTAWTNGLLLVGIVVSIELYRFWYSRERANQQLANETLMISLQVLKAQVHPHFLFNTLNNVYSLALKESPLAPDMVQKLSGLLGYMIHECNTPTVLLTNEIQFLRNYIDLEKLRYGPRLQINTTIHGDSDAHQIAPLLLMPFVENAFKHGAAKQIGSAQIEVALFVANDQLTFKVHNSLDSSFAGLPNGVGGIGLSNVQKRLSLLYPSTHSLTIRPETDRFTIELTLLLNPKLSQLPTMTALN</sequence>
<feature type="transmembrane region" description="Helical" evidence="1">
    <location>
        <begin position="118"/>
        <end position="140"/>
    </location>
</feature>
<organism evidence="3 4">
    <name type="scientific">Spirosoma profusum</name>
    <dbReference type="NCBI Taxonomy" id="2771354"/>
    <lineage>
        <taxon>Bacteria</taxon>
        <taxon>Pseudomonadati</taxon>
        <taxon>Bacteroidota</taxon>
        <taxon>Cytophagia</taxon>
        <taxon>Cytophagales</taxon>
        <taxon>Cytophagaceae</taxon>
        <taxon>Spirosoma</taxon>
    </lineage>
</organism>
<keyword evidence="1" id="KW-1133">Transmembrane helix</keyword>
<dbReference type="InterPro" id="IPR036890">
    <property type="entry name" value="HATPase_C_sf"/>
</dbReference>
<evidence type="ECO:0000313" key="4">
    <source>
        <dbReference type="Proteomes" id="UP000598820"/>
    </source>
</evidence>
<dbReference type="Proteomes" id="UP000598820">
    <property type="component" value="Unassembled WGS sequence"/>
</dbReference>
<dbReference type="InterPro" id="IPR010559">
    <property type="entry name" value="Sig_transdc_His_kin_internal"/>
</dbReference>
<dbReference type="Gene3D" id="3.30.565.10">
    <property type="entry name" value="Histidine kinase-like ATPase, C-terminal domain"/>
    <property type="match status" value="1"/>
</dbReference>
<gene>
    <name evidence="3" type="ORF">IC229_28440</name>
</gene>
<keyword evidence="4" id="KW-1185">Reference proteome</keyword>
<evidence type="ECO:0000259" key="2">
    <source>
        <dbReference type="Pfam" id="PF06580"/>
    </source>
</evidence>
<dbReference type="AlphaFoldDB" id="A0A926Y5I2"/>
<keyword evidence="3" id="KW-0808">Transferase</keyword>
<dbReference type="GO" id="GO:0000155">
    <property type="term" value="F:phosphorelay sensor kinase activity"/>
    <property type="evidence" value="ECO:0007669"/>
    <property type="project" value="InterPro"/>
</dbReference>
<dbReference type="SUPFAM" id="SSF55874">
    <property type="entry name" value="ATPase domain of HSP90 chaperone/DNA topoisomerase II/histidine kinase"/>
    <property type="match status" value="1"/>
</dbReference>
<dbReference type="RefSeq" id="WP_190891307.1">
    <property type="nucleotide sequence ID" value="NZ_JACWZY010000034.1"/>
</dbReference>
<dbReference type="Pfam" id="PF06580">
    <property type="entry name" value="His_kinase"/>
    <property type="match status" value="1"/>
</dbReference>
<proteinExistence type="predicted"/>